<keyword evidence="2" id="KW-0067">ATP-binding</keyword>
<evidence type="ECO:0000256" key="1">
    <source>
        <dbReference type="ARBA" id="ARBA00022741"/>
    </source>
</evidence>
<accession>X1JZ03</accession>
<dbReference type="GO" id="GO:0005524">
    <property type="term" value="F:ATP binding"/>
    <property type="evidence" value="ECO:0007669"/>
    <property type="project" value="UniProtKB-KW"/>
</dbReference>
<dbReference type="Pfam" id="PF10431">
    <property type="entry name" value="ClpB_D2-small"/>
    <property type="match status" value="1"/>
</dbReference>
<organism evidence="4">
    <name type="scientific">marine sediment metagenome</name>
    <dbReference type="NCBI Taxonomy" id="412755"/>
    <lineage>
        <taxon>unclassified sequences</taxon>
        <taxon>metagenomes</taxon>
        <taxon>ecological metagenomes</taxon>
    </lineage>
</organism>
<dbReference type="EMBL" id="BARV01001717">
    <property type="protein sequence ID" value="GAH99402.1"/>
    <property type="molecule type" value="Genomic_DNA"/>
</dbReference>
<feature type="domain" description="Clp ATPase C-terminal" evidence="3">
    <location>
        <begin position="5"/>
        <end position="37"/>
    </location>
</feature>
<dbReference type="Gene3D" id="1.10.8.60">
    <property type="match status" value="1"/>
</dbReference>
<reference evidence="4" key="1">
    <citation type="journal article" date="2014" name="Front. Microbiol.">
        <title>High frequency of phylogenetically diverse reductive dehalogenase-homologous genes in deep subseafloor sedimentary metagenomes.</title>
        <authorList>
            <person name="Kawai M."/>
            <person name="Futagami T."/>
            <person name="Toyoda A."/>
            <person name="Takaki Y."/>
            <person name="Nishi S."/>
            <person name="Hori S."/>
            <person name="Arai W."/>
            <person name="Tsubouchi T."/>
            <person name="Morono Y."/>
            <person name="Uchiyama I."/>
            <person name="Ito T."/>
            <person name="Fujiyama A."/>
            <person name="Inagaki F."/>
            <person name="Takami H."/>
        </authorList>
    </citation>
    <scope>NUCLEOTIDE SEQUENCE</scope>
    <source>
        <strain evidence="4">Expedition CK06-06</strain>
    </source>
</reference>
<dbReference type="InterPro" id="IPR019489">
    <property type="entry name" value="Clp_ATPase_C"/>
</dbReference>
<comment type="caution">
    <text evidence="4">The sequence shown here is derived from an EMBL/GenBank/DDBJ whole genome shotgun (WGS) entry which is preliminary data.</text>
</comment>
<evidence type="ECO:0000259" key="3">
    <source>
        <dbReference type="Pfam" id="PF10431"/>
    </source>
</evidence>
<sequence length="51" mass="5775">MILKGARPLERVIKKNIQDKLAMKLLSGEFSEGDFILIGVKGNELTFKKKK</sequence>
<gene>
    <name evidence="4" type="ORF">S06H3_04801</name>
</gene>
<evidence type="ECO:0000313" key="4">
    <source>
        <dbReference type="EMBL" id="GAH99402.1"/>
    </source>
</evidence>
<keyword evidence="1" id="KW-0547">Nucleotide-binding</keyword>
<dbReference type="AlphaFoldDB" id="X1JZ03"/>
<proteinExistence type="predicted"/>
<protein>
    <recommendedName>
        <fullName evidence="3">Clp ATPase C-terminal domain-containing protein</fullName>
    </recommendedName>
</protein>
<name>X1JZ03_9ZZZZ</name>
<evidence type="ECO:0000256" key="2">
    <source>
        <dbReference type="ARBA" id="ARBA00022840"/>
    </source>
</evidence>